<gene>
    <name evidence="2" type="ORF">KC19_11G096000</name>
</gene>
<accession>A0A8T0GGV5</accession>
<dbReference type="Proteomes" id="UP000822688">
    <property type="component" value="Chromosome 11"/>
</dbReference>
<organism evidence="2 3">
    <name type="scientific">Ceratodon purpureus</name>
    <name type="common">Fire moss</name>
    <name type="synonym">Dicranum purpureum</name>
    <dbReference type="NCBI Taxonomy" id="3225"/>
    <lineage>
        <taxon>Eukaryota</taxon>
        <taxon>Viridiplantae</taxon>
        <taxon>Streptophyta</taxon>
        <taxon>Embryophyta</taxon>
        <taxon>Bryophyta</taxon>
        <taxon>Bryophytina</taxon>
        <taxon>Bryopsida</taxon>
        <taxon>Dicranidae</taxon>
        <taxon>Pseudoditrichales</taxon>
        <taxon>Ditrichaceae</taxon>
        <taxon>Ceratodon</taxon>
    </lineage>
</organism>
<keyword evidence="3" id="KW-1185">Reference proteome</keyword>
<protein>
    <submittedName>
        <fullName evidence="2">Uncharacterized protein</fullName>
    </submittedName>
</protein>
<reference evidence="2 3" key="1">
    <citation type="submission" date="2020-06" db="EMBL/GenBank/DDBJ databases">
        <title>WGS assembly of Ceratodon purpureus strain R40.</title>
        <authorList>
            <person name="Carey S.B."/>
            <person name="Jenkins J."/>
            <person name="Shu S."/>
            <person name="Lovell J.T."/>
            <person name="Sreedasyam A."/>
            <person name="Maumus F."/>
            <person name="Tiley G.P."/>
            <person name="Fernandez-Pozo N."/>
            <person name="Barry K."/>
            <person name="Chen C."/>
            <person name="Wang M."/>
            <person name="Lipzen A."/>
            <person name="Daum C."/>
            <person name="Saski C.A."/>
            <person name="Payton A.C."/>
            <person name="Mcbreen J.C."/>
            <person name="Conrad R.E."/>
            <person name="Kollar L.M."/>
            <person name="Olsson S."/>
            <person name="Huttunen S."/>
            <person name="Landis J.B."/>
            <person name="Wickett N.J."/>
            <person name="Johnson M.G."/>
            <person name="Rensing S.A."/>
            <person name="Grimwood J."/>
            <person name="Schmutz J."/>
            <person name="Mcdaniel S.F."/>
        </authorList>
    </citation>
    <scope>NUCLEOTIDE SEQUENCE [LARGE SCALE GENOMIC DNA]</scope>
    <source>
        <strain evidence="2 3">R40</strain>
    </source>
</reference>
<evidence type="ECO:0000313" key="2">
    <source>
        <dbReference type="EMBL" id="KAG0557018.1"/>
    </source>
</evidence>
<evidence type="ECO:0000256" key="1">
    <source>
        <dbReference type="SAM" id="SignalP"/>
    </source>
</evidence>
<comment type="caution">
    <text evidence="2">The sequence shown here is derived from an EMBL/GenBank/DDBJ whole genome shotgun (WGS) entry which is preliminary data.</text>
</comment>
<proteinExistence type="predicted"/>
<dbReference type="AlphaFoldDB" id="A0A8T0GGV5"/>
<name>A0A8T0GGV5_CERPU</name>
<feature type="signal peptide" evidence="1">
    <location>
        <begin position="1"/>
        <end position="17"/>
    </location>
</feature>
<dbReference type="EMBL" id="CM026432">
    <property type="protein sequence ID" value="KAG0557018.1"/>
    <property type="molecule type" value="Genomic_DNA"/>
</dbReference>
<feature type="chain" id="PRO_5035766632" evidence="1">
    <location>
        <begin position="18"/>
        <end position="80"/>
    </location>
</feature>
<sequence>MQNSCMMFLLRLTLLAAIIHRKLDRDSVGTGGLSTVGMIVYTLLDNPYTIVMRDMITEGTKVLSTAQLFHQESQQKSRPS</sequence>
<evidence type="ECO:0000313" key="3">
    <source>
        <dbReference type="Proteomes" id="UP000822688"/>
    </source>
</evidence>
<keyword evidence="1" id="KW-0732">Signal</keyword>